<dbReference type="NCBIfam" id="TIGR00756">
    <property type="entry name" value="PPR"/>
    <property type="match status" value="11"/>
</dbReference>
<dbReference type="Proteomes" id="UP000289340">
    <property type="component" value="Chromosome 19"/>
</dbReference>
<evidence type="ECO:0000256" key="1">
    <source>
        <dbReference type="ARBA" id="ARBA00007626"/>
    </source>
</evidence>
<evidence type="ECO:0000256" key="3">
    <source>
        <dbReference type="PROSITE-ProRule" id="PRU00708"/>
    </source>
</evidence>
<comment type="caution">
    <text evidence="4">The sequence shown here is derived from an EMBL/GenBank/DDBJ whole genome shotgun (WGS) entry which is preliminary data.</text>
</comment>
<proteinExistence type="inferred from homology"/>
<evidence type="ECO:0000313" key="5">
    <source>
        <dbReference type="Proteomes" id="UP000289340"/>
    </source>
</evidence>
<dbReference type="PANTHER" id="PTHR47941">
    <property type="entry name" value="PENTATRICOPEPTIDE REPEAT-CONTAINING PROTEIN 3, MITOCHONDRIAL"/>
    <property type="match status" value="1"/>
</dbReference>
<dbReference type="Gene3D" id="1.25.40.10">
    <property type="entry name" value="Tetratricopeptide repeat domain"/>
    <property type="match status" value="4"/>
</dbReference>
<comment type="similarity">
    <text evidence="1">Belongs to the PPR family. P subfamily.</text>
</comment>
<feature type="repeat" description="PPR" evidence="3">
    <location>
        <begin position="245"/>
        <end position="279"/>
    </location>
</feature>
<dbReference type="Pfam" id="PF12854">
    <property type="entry name" value="PPR_1"/>
    <property type="match status" value="1"/>
</dbReference>
<gene>
    <name evidence="4" type="ORF">D0Y65_050012</name>
</gene>
<feature type="repeat" description="PPR" evidence="3">
    <location>
        <begin position="455"/>
        <end position="489"/>
    </location>
</feature>
<name>A0A445FA91_GLYSO</name>
<keyword evidence="2" id="KW-0677">Repeat</keyword>
<dbReference type="EMBL" id="QZWG01000019">
    <property type="protein sequence ID" value="RZB45758.1"/>
    <property type="molecule type" value="Genomic_DNA"/>
</dbReference>
<dbReference type="InterPro" id="IPR002885">
    <property type="entry name" value="PPR_rpt"/>
</dbReference>
<dbReference type="SUPFAM" id="SSF53474">
    <property type="entry name" value="alpha/beta-Hydrolases"/>
    <property type="match status" value="1"/>
</dbReference>
<feature type="repeat" description="PPR" evidence="3">
    <location>
        <begin position="490"/>
        <end position="524"/>
    </location>
</feature>
<dbReference type="AlphaFoldDB" id="A0A445FA91"/>
<dbReference type="Pfam" id="PF13041">
    <property type="entry name" value="PPR_2"/>
    <property type="match status" value="4"/>
</dbReference>
<dbReference type="PROSITE" id="PS51375">
    <property type="entry name" value="PPR"/>
    <property type="match status" value="11"/>
</dbReference>
<evidence type="ECO:0000256" key="2">
    <source>
        <dbReference type="ARBA" id="ARBA00022737"/>
    </source>
</evidence>
<feature type="repeat" description="PPR" evidence="3">
    <location>
        <begin position="209"/>
        <end position="243"/>
    </location>
</feature>
<evidence type="ECO:0000313" key="4">
    <source>
        <dbReference type="EMBL" id="RZB45758.1"/>
    </source>
</evidence>
<organism evidence="4 5">
    <name type="scientific">Glycine soja</name>
    <name type="common">Wild soybean</name>
    <dbReference type="NCBI Taxonomy" id="3848"/>
    <lineage>
        <taxon>Eukaryota</taxon>
        <taxon>Viridiplantae</taxon>
        <taxon>Streptophyta</taxon>
        <taxon>Embryophyta</taxon>
        <taxon>Tracheophyta</taxon>
        <taxon>Spermatophyta</taxon>
        <taxon>Magnoliopsida</taxon>
        <taxon>eudicotyledons</taxon>
        <taxon>Gunneridae</taxon>
        <taxon>Pentapetalae</taxon>
        <taxon>rosids</taxon>
        <taxon>fabids</taxon>
        <taxon>Fabales</taxon>
        <taxon>Fabaceae</taxon>
        <taxon>Papilionoideae</taxon>
        <taxon>50 kb inversion clade</taxon>
        <taxon>NPAAA clade</taxon>
        <taxon>indigoferoid/millettioid clade</taxon>
        <taxon>Phaseoleae</taxon>
        <taxon>Glycine</taxon>
        <taxon>Glycine subgen. Soja</taxon>
    </lineage>
</organism>
<feature type="repeat" description="PPR" evidence="3">
    <location>
        <begin position="420"/>
        <end position="454"/>
    </location>
</feature>
<dbReference type="Pfam" id="PF13812">
    <property type="entry name" value="PPR_3"/>
    <property type="match status" value="1"/>
</dbReference>
<feature type="repeat" description="PPR" evidence="3">
    <location>
        <begin position="525"/>
        <end position="559"/>
    </location>
</feature>
<dbReference type="InterPro" id="IPR011990">
    <property type="entry name" value="TPR-like_helical_dom_sf"/>
</dbReference>
<sequence length="1094" mass="123491">MCSHSQKTLSRILSKFTSFPPPTPQHLQLAHTITLTLLNNPYSKLHPSLIPCISPHVTYRVLSDPTLPPLSCLTFFHFLPSPDLNARLILLYRLFAARRFAAMRTLLDSLVTTEIETKRPVSDVVSLVDECDFEPHFVETLCDMLFRVCADNRMFRDALKVFDYVMEKGLVVEGRSCFILLLALKKCNKVELCVRFFRRMVESGRVDIGVQSLTIVVDVLCRRGEVGRAKELMNEMATRGVVRPTVFTYNTLLNACVVRKDREGVDEILGLMEREGVVASLVTYTILIEWYASSGRIGEAEKVYEEMCERNVEMDVYVYTSMISWNCRAGNVRRASALFDEMICRGIVPNTHTFGTLISGVCKAGQMEAAEILLEEMQCKGVDLNVVIFNTMMDGYCKRGMMDEAFRLQDIMERKGFEADVFTYSILASGLCKLHRYEEAKRVLNVMVEKGVAPNVVTCATFIEIYCKEGNLAEAERFLRNMEKRGVVPNIVTYNTLIDAYSKNEKVKRAHMLKAEMVEKGLLPDVFTYTSLIHGECIVDKVDEALKLFNEMLVKGIRGNVKTYTAIISGLSKEGRADEAFKLYDEMMRMGLIPDDRVFEALVGSLHKPSSHAAVKENEYGELKINTSDTSSLPNTGFNVKYKSYDEIDEEKRWWKIPFVLDFLKIKGFDSAFRKVIGSDTVQAGQFVEYAFGQLKSFNNSYLLKGQQSDINNDKYDTEGSRELSESVSIFNMPSNEAGSQEASREDCIEQRNSNEFHKQDNDTENGHASESSSNQFFWRNFANVVNSSIPQKLGLSVPEKFKWDGLEFLNKIGSQSQNIAESIYVQSGLAIPGGTDDTNDKTSSQPAIAAFQSSVPEVKKATQNLMRQTESILGGLMLLTATVSKIKDEGLCSEERIIKEDSAKARGNDIQYSTSQMFPSSQNGLVLDDKKTEEMKELFSTAESAMEAWAMLATSLGQPSFIKSEFEKLCFLDNASTDTQVAIWRGSARRLVVAFRGTEQTQWKDLRTDLMLVPAGLNPERIGGLLQVHSGFLSAYDSVRTRIISLIRLAIGYVYVVLVKKFYYIELTAFKTMLLYFLIYFENPFVSNLKLLK</sequence>
<feature type="repeat" description="PPR" evidence="3">
    <location>
        <begin position="280"/>
        <end position="314"/>
    </location>
</feature>
<feature type="repeat" description="PPR" evidence="3">
    <location>
        <begin position="315"/>
        <end position="349"/>
    </location>
</feature>
<dbReference type="Gene3D" id="3.40.50.1820">
    <property type="entry name" value="alpha/beta hydrolase"/>
    <property type="match status" value="1"/>
</dbReference>
<keyword evidence="5" id="KW-1185">Reference proteome</keyword>
<protein>
    <submittedName>
        <fullName evidence="4">Pentatricopeptide repeat-containing protein</fullName>
    </submittedName>
</protein>
<feature type="repeat" description="PPR" evidence="3">
    <location>
        <begin position="385"/>
        <end position="419"/>
    </location>
</feature>
<reference evidence="4 5" key="1">
    <citation type="submission" date="2018-09" db="EMBL/GenBank/DDBJ databases">
        <title>A high-quality reference genome of wild soybean provides a powerful tool to mine soybean genomes.</title>
        <authorList>
            <person name="Xie M."/>
            <person name="Chung C.Y.L."/>
            <person name="Li M.-W."/>
            <person name="Wong F.-L."/>
            <person name="Chan T.-F."/>
            <person name="Lam H.-M."/>
        </authorList>
    </citation>
    <scope>NUCLEOTIDE SEQUENCE [LARGE SCALE GENOMIC DNA]</scope>
    <source>
        <strain evidence="5">cv. W05</strain>
        <tissue evidence="4">Hypocotyl of etiolated seedlings</tissue>
    </source>
</reference>
<feature type="repeat" description="PPR" evidence="3">
    <location>
        <begin position="560"/>
        <end position="594"/>
    </location>
</feature>
<feature type="repeat" description="PPR" evidence="3">
    <location>
        <begin position="350"/>
        <end position="384"/>
    </location>
</feature>
<dbReference type="InterPro" id="IPR029058">
    <property type="entry name" value="AB_hydrolase_fold"/>
</dbReference>
<accession>A0A445FA91</accession>